<reference evidence="2 3" key="1">
    <citation type="submission" date="2018-07" db="EMBL/GenBank/DDBJ databases">
        <title>A high quality draft genome assembly of the barn swallow (H. rustica rustica).</title>
        <authorList>
            <person name="Formenti G."/>
            <person name="Chiara M."/>
            <person name="Poveda L."/>
            <person name="Francoijs K.-J."/>
            <person name="Bonisoli-Alquati A."/>
            <person name="Canova L."/>
            <person name="Gianfranceschi L."/>
            <person name="Horner D.S."/>
            <person name="Saino N."/>
        </authorList>
    </citation>
    <scope>NUCLEOTIDE SEQUENCE [LARGE SCALE GENOMIC DNA]</scope>
    <source>
        <strain evidence="2">Chelidonia</strain>
        <tissue evidence="2">Blood</tissue>
    </source>
</reference>
<evidence type="ECO:0000313" key="3">
    <source>
        <dbReference type="Proteomes" id="UP000269221"/>
    </source>
</evidence>
<evidence type="ECO:0000313" key="2">
    <source>
        <dbReference type="EMBL" id="RMC18121.1"/>
    </source>
</evidence>
<dbReference type="Proteomes" id="UP000269221">
    <property type="component" value="Unassembled WGS sequence"/>
</dbReference>
<name>A0A3M0KZK4_HIRRU</name>
<dbReference type="AlphaFoldDB" id="A0A3M0KZK4"/>
<gene>
    <name evidence="2" type="ORF">DUI87_05000</name>
</gene>
<keyword evidence="3" id="KW-1185">Reference proteome</keyword>
<proteinExistence type="predicted"/>
<accession>A0A3M0KZK4</accession>
<organism evidence="2 3">
    <name type="scientific">Hirundo rustica rustica</name>
    <dbReference type="NCBI Taxonomy" id="333673"/>
    <lineage>
        <taxon>Eukaryota</taxon>
        <taxon>Metazoa</taxon>
        <taxon>Chordata</taxon>
        <taxon>Craniata</taxon>
        <taxon>Vertebrata</taxon>
        <taxon>Euteleostomi</taxon>
        <taxon>Archelosauria</taxon>
        <taxon>Archosauria</taxon>
        <taxon>Dinosauria</taxon>
        <taxon>Saurischia</taxon>
        <taxon>Theropoda</taxon>
        <taxon>Coelurosauria</taxon>
        <taxon>Aves</taxon>
        <taxon>Neognathae</taxon>
        <taxon>Neoaves</taxon>
        <taxon>Telluraves</taxon>
        <taxon>Australaves</taxon>
        <taxon>Passeriformes</taxon>
        <taxon>Sylvioidea</taxon>
        <taxon>Hirundinidae</taxon>
        <taxon>Hirundo</taxon>
    </lineage>
</organism>
<dbReference type="EMBL" id="QRBI01000097">
    <property type="protein sequence ID" value="RMC18121.1"/>
    <property type="molecule type" value="Genomic_DNA"/>
</dbReference>
<sequence>MKGGGIENPAFETPDPVLGRQRYTGPARAGLGIISDQQRNASLGSTFLHSCGLLVVGVGQDLGGTMRWPRMKEEKIQGSPWPSSSRYHTLSLQDNAEVAKPAEIPFSTYLFG</sequence>
<protein>
    <submittedName>
        <fullName evidence="2">Uncharacterized protein</fullName>
    </submittedName>
</protein>
<feature type="region of interest" description="Disordered" evidence="1">
    <location>
        <begin position="1"/>
        <end position="22"/>
    </location>
</feature>
<comment type="caution">
    <text evidence="2">The sequence shown here is derived from an EMBL/GenBank/DDBJ whole genome shotgun (WGS) entry which is preliminary data.</text>
</comment>
<evidence type="ECO:0000256" key="1">
    <source>
        <dbReference type="SAM" id="MobiDB-lite"/>
    </source>
</evidence>